<keyword evidence="3" id="KW-1185">Reference proteome</keyword>
<evidence type="ECO:0000313" key="3">
    <source>
        <dbReference type="Proteomes" id="UP000683575"/>
    </source>
</evidence>
<dbReference type="Proteomes" id="UP000683575">
    <property type="component" value="Chromosome"/>
</dbReference>
<accession>A0A975SVX6</accession>
<feature type="transmembrane region" description="Helical" evidence="1">
    <location>
        <begin position="67"/>
        <end position="84"/>
    </location>
</feature>
<dbReference type="EMBL" id="CP077062">
    <property type="protein sequence ID" value="QWZ06792.1"/>
    <property type="molecule type" value="Genomic_DNA"/>
</dbReference>
<dbReference type="InterPro" id="IPR019277">
    <property type="entry name" value="DUF2304"/>
</dbReference>
<evidence type="ECO:0000313" key="2">
    <source>
        <dbReference type="EMBL" id="QWZ06792.1"/>
    </source>
</evidence>
<dbReference type="AlphaFoldDB" id="A0A975SVX6"/>
<proteinExistence type="predicted"/>
<evidence type="ECO:0000256" key="1">
    <source>
        <dbReference type="SAM" id="Phobius"/>
    </source>
</evidence>
<keyword evidence="1" id="KW-1133">Transmembrane helix</keyword>
<gene>
    <name evidence="2" type="ORF">KRR39_14780</name>
</gene>
<organism evidence="2 3">
    <name type="scientific">Nocardioides panacis</name>
    <dbReference type="NCBI Taxonomy" id="2849501"/>
    <lineage>
        <taxon>Bacteria</taxon>
        <taxon>Bacillati</taxon>
        <taxon>Actinomycetota</taxon>
        <taxon>Actinomycetes</taxon>
        <taxon>Propionibacteriales</taxon>
        <taxon>Nocardioidaceae</taxon>
        <taxon>Nocardioides</taxon>
    </lineage>
</organism>
<keyword evidence="1" id="KW-0472">Membrane</keyword>
<feature type="transmembrane region" description="Helical" evidence="1">
    <location>
        <begin position="34"/>
        <end position="55"/>
    </location>
</feature>
<reference evidence="2" key="1">
    <citation type="submission" date="2021-06" db="EMBL/GenBank/DDBJ databases">
        <title>Complete genome sequence of Nocardioides sp. G188.</title>
        <authorList>
            <person name="Im W.-T."/>
        </authorList>
    </citation>
    <scope>NUCLEOTIDE SEQUENCE</scope>
    <source>
        <strain evidence="2">G188</strain>
    </source>
</reference>
<protein>
    <submittedName>
        <fullName evidence="2">DUF2304 domain-containing protein</fullName>
    </submittedName>
</protein>
<keyword evidence="1" id="KW-0812">Transmembrane</keyword>
<dbReference type="Pfam" id="PF10066">
    <property type="entry name" value="DUF2304"/>
    <property type="match status" value="1"/>
</dbReference>
<name>A0A975SVX6_9ACTN</name>
<sequence length="124" mass="13355">MIIKLILIAGLTLAGLFAYRAGRGARSLALRRIGFLLAMALCIVAVLAPSTISGVARLVGVGRGTDLVLYIFVLASLFIWIGLYRRLHDMEERFVDLARQIALGKISPPETPSVEVPANGHGRS</sequence>
<feature type="transmembrane region" description="Helical" evidence="1">
    <location>
        <begin position="6"/>
        <end position="22"/>
    </location>
</feature>
<dbReference type="RefSeq" id="WP_216938001.1">
    <property type="nucleotide sequence ID" value="NZ_CP077062.1"/>
</dbReference>
<dbReference type="KEGG" id="nps:KRR39_14780"/>